<dbReference type="RefSeq" id="XP_013392568.1">
    <property type="nucleotide sequence ID" value="XM_013537114.1"/>
</dbReference>
<keyword evidence="1" id="KW-0812">Transmembrane</keyword>
<sequence>MARLILLQRLIAVGFLFAVCLYLVTVKKFHREVLSKGGQKAYSSDLTGYLSIEKNQTSMGQSPSMRSRLDNVELRNVSVFGNHRQKKGFLTIGIPSVKRPKGTMYLLQTITYIINRTPASEKENIVLLVFLANFDTQYNENVLKNISAKFDDYIKSGFILVMQVPENNYPPLENLKRNYNNSLEKVKWRSKQNVDYAFMFLYGRNISEYYIQIEDDVIPALGFFEDIRAFILANDKTPWICLEFSVLGFIGKLFKSKDLEKLARYLILFYDEQPCDWLILHFLMSMTQKEHIYHKQSLFQHQGEWSSSEEKSRKGPKIKLDIYFKDGKNNQTIGAQRKVKIKIPR</sequence>
<feature type="transmembrane region" description="Helical" evidence="1">
    <location>
        <begin position="6"/>
        <end position="26"/>
    </location>
</feature>
<dbReference type="PANTHER" id="PTHR12062">
    <property type="entry name" value="N-ACETYLGLUCOSAMINYLTRANSFERASE VI"/>
    <property type="match status" value="1"/>
</dbReference>
<dbReference type="InterPro" id="IPR057279">
    <property type="entry name" value="MGAT4"/>
</dbReference>
<name>A0A1S3I2V0_LINAN</name>
<evidence type="ECO:0000259" key="2">
    <source>
        <dbReference type="Pfam" id="PF04666"/>
    </source>
</evidence>
<feature type="domain" description="MGAT4 conserved region" evidence="2">
    <location>
        <begin position="63"/>
        <end position="313"/>
    </location>
</feature>
<keyword evidence="3" id="KW-1185">Reference proteome</keyword>
<dbReference type="OrthoDB" id="2016523at2759"/>
<proteinExistence type="predicted"/>
<accession>A0A1S3I2V0</accession>
<keyword evidence="1" id="KW-0472">Membrane</keyword>
<dbReference type="PANTHER" id="PTHR12062:SF0">
    <property type="entry name" value="ALPHA-1,3-MANNOSYL-GLYCOPROTEIN 4-BETA-N-ACETYLGLUCOSAMINYLTRANSFERASE B"/>
    <property type="match status" value="1"/>
</dbReference>
<dbReference type="Proteomes" id="UP000085678">
    <property type="component" value="Unplaced"/>
</dbReference>
<reference evidence="4" key="1">
    <citation type="submission" date="2025-08" db="UniProtKB">
        <authorList>
            <consortium name="RefSeq"/>
        </authorList>
    </citation>
    <scope>IDENTIFICATION</scope>
    <source>
        <tissue evidence="4">Gonads</tissue>
    </source>
</reference>
<dbReference type="InterPro" id="IPR006759">
    <property type="entry name" value="Glyco_transf_54"/>
</dbReference>
<gene>
    <name evidence="4" type="primary">LOC106160495</name>
</gene>
<keyword evidence="1" id="KW-1133">Transmembrane helix</keyword>
<dbReference type="AlphaFoldDB" id="A0A1S3I2V0"/>
<dbReference type="GO" id="GO:0006487">
    <property type="term" value="P:protein N-linked glycosylation"/>
    <property type="evidence" value="ECO:0007669"/>
    <property type="project" value="TreeGrafter"/>
</dbReference>
<evidence type="ECO:0000256" key="1">
    <source>
        <dbReference type="SAM" id="Phobius"/>
    </source>
</evidence>
<protein>
    <submittedName>
        <fullName evidence="4">Alpha-1,3-mannosyl-glycoprotein 4-beta-N-acetylglucosaminyltransferase C-like</fullName>
    </submittedName>
</protein>
<dbReference type="Pfam" id="PF04666">
    <property type="entry name" value="MGAT4_cons"/>
    <property type="match status" value="1"/>
</dbReference>
<organism evidence="3 4">
    <name type="scientific">Lingula anatina</name>
    <name type="common">Brachiopod</name>
    <name type="synonym">Lingula unguis</name>
    <dbReference type="NCBI Taxonomy" id="7574"/>
    <lineage>
        <taxon>Eukaryota</taxon>
        <taxon>Metazoa</taxon>
        <taxon>Spiralia</taxon>
        <taxon>Lophotrochozoa</taxon>
        <taxon>Brachiopoda</taxon>
        <taxon>Linguliformea</taxon>
        <taxon>Lingulata</taxon>
        <taxon>Lingulida</taxon>
        <taxon>Linguloidea</taxon>
        <taxon>Lingulidae</taxon>
        <taxon>Lingula</taxon>
    </lineage>
</organism>
<dbReference type="GO" id="GO:0008375">
    <property type="term" value="F:acetylglucosaminyltransferase activity"/>
    <property type="evidence" value="ECO:0007669"/>
    <property type="project" value="TreeGrafter"/>
</dbReference>
<dbReference type="STRING" id="7574.A0A1S3I2V0"/>
<evidence type="ECO:0000313" key="3">
    <source>
        <dbReference type="Proteomes" id="UP000085678"/>
    </source>
</evidence>
<dbReference type="KEGG" id="lak:106160495"/>
<dbReference type="GeneID" id="106160495"/>
<evidence type="ECO:0000313" key="4">
    <source>
        <dbReference type="RefSeq" id="XP_013392568.1"/>
    </source>
</evidence>
<dbReference type="InParanoid" id="A0A1S3I2V0"/>